<evidence type="ECO:0000313" key="2">
    <source>
        <dbReference type="EMBL" id="PWJ10968.1"/>
    </source>
</evidence>
<sequence>MSVVKEAVVQRLKSICKDRGIAANELANLSGVTPSTVYSLLNPERKNASITTIKILCDGLDMTLGEFFSSPEFDDLEQEIK</sequence>
<dbReference type="SMART" id="SM00530">
    <property type="entry name" value="HTH_XRE"/>
    <property type="match status" value="1"/>
</dbReference>
<dbReference type="EMBL" id="QGDI01000011">
    <property type="protein sequence ID" value="PWJ10968.1"/>
    <property type="molecule type" value="Genomic_DNA"/>
</dbReference>
<dbReference type="CDD" id="cd00093">
    <property type="entry name" value="HTH_XRE"/>
    <property type="match status" value="1"/>
</dbReference>
<dbReference type="RefSeq" id="WP_037297264.1">
    <property type="nucleotide sequence ID" value="NZ_CAMHTN010000255.1"/>
</dbReference>
<dbReference type="GO" id="GO:0003677">
    <property type="term" value="F:DNA binding"/>
    <property type="evidence" value="ECO:0007669"/>
    <property type="project" value="UniProtKB-KW"/>
</dbReference>
<evidence type="ECO:0000313" key="3">
    <source>
        <dbReference type="Proteomes" id="UP000245720"/>
    </source>
</evidence>
<feature type="domain" description="HTH cro/C1-type" evidence="1">
    <location>
        <begin position="12"/>
        <end position="67"/>
    </location>
</feature>
<gene>
    <name evidence="2" type="ORF">IE37_02614</name>
</gene>
<dbReference type="Gene3D" id="1.10.260.40">
    <property type="entry name" value="lambda repressor-like DNA-binding domains"/>
    <property type="match status" value="1"/>
</dbReference>
<reference evidence="2 3" key="1">
    <citation type="submission" date="2018-05" db="EMBL/GenBank/DDBJ databases">
        <title>The Hungate 1000. A catalogue of reference genomes from the rumen microbiome.</title>
        <authorList>
            <person name="Kelly W."/>
        </authorList>
    </citation>
    <scope>NUCLEOTIDE SEQUENCE [LARGE SCALE GENOMIC DNA]</scope>
    <source>
        <strain evidence="2 3">SAb67</strain>
    </source>
</reference>
<dbReference type="AlphaFoldDB" id="A0A315XV35"/>
<dbReference type="Pfam" id="PF13443">
    <property type="entry name" value="HTH_26"/>
    <property type="match status" value="1"/>
</dbReference>
<dbReference type="SUPFAM" id="SSF47413">
    <property type="entry name" value="lambda repressor-like DNA-binding domains"/>
    <property type="match status" value="1"/>
</dbReference>
<evidence type="ECO:0000259" key="1">
    <source>
        <dbReference type="PROSITE" id="PS50943"/>
    </source>
</evidence>
<dbReference type="InterPro" id="IPR010982">
    <property type="entry name" value="Lambda_DNA-bd_dom_sf"/>
</dbReference>
<comment type="caution">
    <text evidence="2">The sequence shown here is derived from an EMBL/GenBank/DDBJ whole genome shotgun (WGS) entry which is preliminary data.</text>
</comment>
<dbReference type="PROSITE" id="PS50943">
    <property type="entry name" value="HTH_CROC1"/>
    <property type="match status" value="1"/>
</dbReference>
<accession>A0A315XV35</accession>
<proteinExistence type="predicted"/>
<name>A0A315XV35_RUMFL</name>
<dbReference type="Proteomes" id="UP000245720">
    <property type="component" value="Unassembled WGS sequence"/>
</dbReference>
<dbReference type="InterPro" id="IPR001387">
    <property type="entry name" value="Cro/C1-type_HTH"/>
</dbReference>
<protein>
    <submittedName>
        <fullName evidence="2">Cro/C1-type helix-turn-helix DNA-binding protein</fullName>
    </submittedName>
</protein>
<organism evidence="2 3">
    <name type="scientific">Ruminococcus flavefaciens</name>
    <dbReference type="NCBI Taxonomy" id="1265"/>
    <lineage>
        <taxon>Bacteria</taxon>
        <taxon>Bacillati</taxon>
        <taxon>Bacillota</taxon>
        <taxon>Clostridia</taxon>
        <taxon>Eubacteriales</taxon>
        <taxon>Oscillospiraceae</taxon>
        <taxon>Ruminococcus</taxon>
    </lineage>
</organism>
<dbReference type="OrthoDB" id="9781521at2"/>
<keyword evidence="2" id="KW-0238">DNA-binding</keyword>